<reference evidence="2" key="1">
    <citation type="journal article" date="2014" name="Proc. Natl. Acad. Sci. U.S.A.">
        <title>Extensive sampling of basidiomycete genomes demonstrates inadequacy of the white-rot/brown-rot paradigm for wood decay fungi.</title>
        <authorList>
            <person name="Riley R."/>
            <person name="Salamov A.A."/>
            <person name="Brown D.W."/>
            <person name="Nagy L.G."/>
            <person name="Floudas D."/>
            <person name="Held B.W."/>
            <person name="Levasseur A."/>
            <person name="Lombard V."/>
            <person name="Morin E."/>
            <person name="Otillar R."/>
            <person name="Lindquist E.A."/>
            <person name="Sun H."/>
            <person name="LaButti K.M."/>
            <person name="Schmutz J."/>
            <person name="Jabbour D."/>
            <person name="Luo H."/>
            <person name="Baker S.E."/>
            <person name="Pisabarro A.G."/>
            <person name="Walton J.D."/>
            <person name="Blanchette R.A."/>
            <person name="Henrissat B."/>
            <person name="Martin F."/>
            <person name="Cullen D."/>
            <person name="Hibbett D.S."/>
            <person name="Grigoriev I.V."/>
        </authorList>
    </citation>
    <scope>NUCLEOTIDE SEQUENCE [LARGE SCALE GENOMIC DNA]</scope>
    <source>
        <strain evidence="2">CBS 339.88</strain>
    </source>
</reference>
<accession>A0A067SDS3</accession>
<dbReference type="EMBL" id="KL142410">
    <property type="protein sequence ID" value="KDR68152.1"/>
    <property type="molecule type" value="Genomic_DNA"/>
</dbReference>
<proteinExistence type="predicted"/>
<gene>
    <name evidence="1" type="ORF">GALMADRAFT_161222</name>
</gene>
<dbReference type="HOGENOM" id="CLU_1250754_0_0_1"/>
<evidence type="ECO:0000313" key="1">
    <source>
        <dbReference type="EMBL" id="KDR68152.1"/>
    </source>
</evidence>
<dbReference type="AlphaFoldDB" id="A0A067SDS3"/>
<dbReference type="Proteomes" id="UP000027222">
    <property type="component" value="Unassembled WGS sequence"/>
</dbReference>
<protein>
    <submittedName>
        <fullName evidence="1">Uncharacterized protein</fullName>
    </submittedName>
</protein>
<name>A0A067SDS3_GALM3</name>
<sequence>MLTELTYDMTDFNHTTNTVRLYVFNLELGSLAHGAVSLADARLPVLPALPALRVQACATSAWRCPLNNREDFKRTFRSALSLSILVRDNRANTVGWAALAVRDNLRVVEYGACGHGVFLMDTFFSFRSDIPLDLSHLCTLTLSNSLQFEFVLHLALAAERAMTPTRFLVCPTQHCQRECRPGYGHKNELPYLIGWTETVGSSPKNAQRDTLAWYGAWWMKD</sequence>
<keyword evidence="2" id="KW-1185">Reference proteome</keyword>
<evidence type="ECO:0000313" key="2">
    <source>
        <dbReference type="Proteomes" id="UP000027222"/>
    </source>
</evidence>
<organism evidence="1 2">
    <name type="scientific">Galerina marginata (strain CBS 339.88)</name>
    <dbReference type="NCBI Taxonomy" id="685588"/>
    <lineage>
        <taxon>Eukaryota</taxon>
        <taxon>Fungi</taxon>
        <taxon>Dikarya</taxon>
        <taxon>Basidiomycota</taxon>
        <taxon>Agaricomycotina</taxon>
        <taxon>Agaricomycetes</taxon>
        <taxon>Agaricomycetidae</taxon>
        <taxon>Agaricales</taxon>
        <taxon>Agaricineae</taxon>
        <taxon>Strophariaceae</taxon>
        <taxon>Galerina</taxon>
    </lineage>
</organism>